<evidence type="ECO:0000313" key="6">
    <source>
        <dbReference type="EMBL" id="SKC73157.1"/>
    </source>
</evidence>
<dbReference type="EMBL" id="FUZT01000006">
    <property type="protein sequence ID" value="SKC73157.1"/>
    <property type="molecule type" value="Genomic_DNA"/>
</dbReference>
<dbReference type="GO" id="GO:0008270">
    <property type="term" value="F:zinc ion binding"/>
    <property type="evidence" value="ECO:0007669"/>
    <property type="project" value="InterPro"/>
</dbReference>
<dbReference type="SUPFAM" id="SSF51556">
    <property type="entry name" value="Metallo-dependent hydrolases"/>
    <property type="match status" value="1"/>
</dbReference>
<keyword evidence="2 6" id="KW-0378">Hydrolase</keyword>
<organism evidence="6 7">
    <name type="scientific">Maledivibacter halophilus</name>
    <dbReference type="NCBI Taxonomy" id="36842"/>
    <lineage>
        <taxon>Bacteria</taxon>
        <taxon>Bacillati</taxon>
        <taxon>Bacillota</taxon>
        <taxon>Clostridia</taxon>
        <taxon>Peptostreptococcales</taxon>
        <taxon>Caminicellaceae</taxon>
        <taxon>Maledivibacter</taxon>
    </lineage>
</organism>
<keyword evidence="1 4" id="KW-0479">Metal-binding</keyword>
<feature type="binding site" evidence="4">
    <location>
        <position position="20"/>
    </location>
    <ligand>
        <name>Zn(2+)</name>
        <dbReference type="ChEBI" id="CHEBI:29105"/>
        <label>1</label>
    </ligand>
</feature>
<comment type="similarity">
    <text evidence="5">Belongs to the metallo-dependent hydrolases superfamily. Phosphotriesterase family.</text>
</comment>
<protein>
    <submittedName>
        <fullName evidence="6">Predicted metal-dependent hydrolase, phosphotriesterase family</fullName>
    </submittedName>
</protein>
<dbReference type="OrthoDB" id="105927at2"/>
<dbReference type="AlphaFoldDB" id="A0A1T5LAT3"/>
<evidence type="ECO:0000256" key="1">
    <source>
        <dbReference type="ARBA" id="ARBA00022723"/>
    </source>
</evidence>
<dbReference type="STRING" id="36842.SAMN02194393_02691"/>
<evidence type="ECO:0000313" key="7">
    <source>
        <dbReference type="Proteomes" id="UP000190285"/>
    </source>
</evidence>
<sequence length="310" mass="35527">MIYTVRGPIDKTQMGKTLAHEHFSWISDEDFASKMYFDKQYDESYTQKLFDKVLPILSELSASGCQTIVEASPPLGGQNLKLLYDLSYKTNVNIISCTGMNITKYAHRIFQENFEVQLAKKWIQDFKEGLDVIDDVCIKPGYIKLLFDRGGVNAVDEAMLKAAAIACNATGMPIHCHVLEAEHMPKVITILQKMKVPPHKFVWAHADHEGHLETILQVVEKGYWVGFDGIREGTYESRKKLIEHAITYNYSHQVILSEDYDFCEESEKKNGIERYCAFFNVFIPYCIKNGIPQEVIESIIIENSARFYDI</sequence>
<feature type="binding site" evidence="4">
    <location>
        <position position="177"/>
    </location>
    <ligand>
        <name>Zn(2+)</name>
        <dbReference type="ChEBI" id="CHEBI:29105"/>
        <label>2</label>
    </ligand>
</feature>
<evidence type="ECO:0000256" key="2">
    <source>
        <dbReference type="ARBA" id="ARBA00022801"/>
    </source>
</evidence>
<dbReference type="Proteomes" id="UP000190285">
    <property type="component" value="Unassembled WGS sequence"/>
</dbReference>
<feature type="binding site" description="via carbamate group" evidence="4">
    <location>
        <position position="144"/>
    </location>
    <ligand>
        <name>Zn(2+)</name>
        <dbReference type="ChEBI" id="CHEBI:29105"/>
        <label>2</label>
    </ligand>
</feature>
<feature type="binding site" evidence="4">
    <location>
        <position position="22"/>
    </location>
    <ligand>
        <name>Zn(2+)</name>
        <dbReference type="ChEBI" id="CHEBI:29105"/>
        <label>1</label>
    </ligand>
</feature>
<dbReference type="PROSITE" id="PS51347">
    <property type="entry name" value="PHOSPHOTRIESTERASE_2"/>
    <property type="match status" value="1"/>
</dbReference>
<dbReference type="PANTHER" id="PTHR10819:SF3">
    <property type="entry name" value="PHOSPHOTRIESTERASE-RELATED PROTEIN"/>
    <property type="match status" value="1"/>
</dbReference>
<keyword evidence="7" id="KW-1185">Reference proteome</keyword>
<comment type="cofactor">
    <cofactor evidence="4">
        <name>a divalent metal cation</name>
        <dbReference type="ChEBI" id="CHEBI:60240"/>
    </cofactor>
    <text evidence="4">Binds 2 divalent metal cations per subunit.</text>
</comment>
<reference evidence="6 7" key="1">
    <citation type="submission" date="2017-02" db="EMBL/GenBank/DDBJ databases">
        <authorList>
            <person name="Peterson S.W."/>
        </authorList>
    </citation>
    <scope>NUCLEOTIDE SEQUENCE [LARGE SCALE GENOMIC DNA]</scope>
    <source>
        <strain evidence="6 7">M1</strain>
    </source>
</reference>
<dbReference type="RefSeq" id="WP_079492243.1">
    <property type="nucleotide sequence ID" value="NZ_FUZT01000006.1"/>
</dbReference>
<feature type="modified residue" description="N6-carboxylysine" evidence="3 5">
    <location>
        <position position="144"/>
    </location>
</feature>
<evidence type="ECO:0000256" key="4">
    <source>
        <dbReference type="PIRSR" id="PIRSR601559-51"/>
    </source>
</evidence>
<feature type="binding site" evidence="4">
    <location>
        <position position="205"/>
    </location>
    <ligand>
        <name>Zn(2+)</name>
        <dbReference type="ChEBI" id="CHEBI:29105"/>
        <label>2</label>
    </ligand>
</feature>
<dbReference type="InterPro" id="IPR001559">
    <property type="entry name" value="Phosphotriesterase"/>
</dbReference>
<evidence type="ECO:0000256" key="3">
    <source>
        <dbReference type="PIRSR" id="PIRSR601559-50"/>
    </source>
</evidence>
<proteinExistence type="inferred from homology"/>
<dbReference type="InterPro" id="IPR032466">
    <property type="entry name" value="Metal_Hydrolase"/>
</dbReference>
<dbReference type="PANTHER" id="PTHR10819">
    <property type="entry name" value="PHOSPHOTRIESTERASE-RELATED"/>
    <property type="match status" value="1"/>
</dbReference>
<gene>
    <name evidence="6" type="ORF">SAMN02194393_02691</name>
</gene>
<feature type="binding site" evidence="4">
    <location>
        <position position="259"/>
    </location>
    <ligand>
        <name>Zn(2+)</name>
        <dbReference type="ChEBI" id="CHEBI:29105"/>
        <label>1</label>
    </ligand>
</feature>
<feature type="binding site" description="via carbamate group" evidence="4">
    <location>
        <position position="144"/>
    </location>
    <ligand>
        <name>Zn(2+)</name>
        <dbReference type="ChEBI" id="CHEBI:29105"/>
        <label>1</label>
    </ligand>
</feature>
<dbReference type="GO" id="GO:0016787">
    <property type="term" value="F:hydrolase activity"/>
    <property type="evidence" value="ECO:0007669"/>
    <property type="project" value="UniProtKB-KW"/>
</dbReference>
<dbReference type="Pfam" id="PF02126">
    <property type="entry name" value="PTE"/>
    <property type="match status" value="1"/>
</dbReference>
<accession>A0A1T5LAT3</accession>
<dbReference type="Gene3D" id="3.20.20.140">
    <property type="entry name" value="Metal-dependent hydrolases"/>
    <property type="match status" value="1"/>
</dbReference>
<name>A0A1T5LAT3_9FIRM</name>
<evidence type="ECO:0000256" key="5">
    <source>
        <dbReference type="PROSITE-ProRule" id="PRU00679"/>
    </source>
</evidence>